<dbReference type="NCBIfam" id="NF041558">
    <property type="entry name" value="NosP"/>
    <property type="match status" value="1"/>
</dbReference>
<dbReference type="InterPro" id="IPR013702">
    <property type="entry name" value="FIST_domain_N"/>
</dbReference>
<feature type="domain" description="FIST" evidence="1">
    <location>
        <begin position="33"/>
        <end position="235"/>
    </location>
</feature>
<dbReference type="RefSeq" id="WP_076400148.1">
    <property type="nucleotide sequence ID" value="NZ_FTOA01000003.1"/>
</dbReference>
<protein>
    <submittedName>
        <fullName evidence="3">Uncharacterized conserved protein, contains FIST_N domain</fullName>
    </submittedName>
</protein>
<dbReference type="OrthoDB" id="9807948at2"/>
<evidence type="ECO:0000259" key="1">
    <source>
        <dbReference type="SMART" id="SM00897"/>
    </source>
</evidence>
<gene>
    <name evidence="3" type="ORF">SAMN05421779_103453</name>
</gene>
<dbReference type="PANTHER" id="PTHR40252">
    <property type="entry name" value="BLR0328 PROTEIN"/>
    <property type="match status" value="1"/>
</dbReference>
<dbReference type="SMART" id="SM01204">
    <property type="entry name" value="FIST_C"/>
    <property type="match status" value="1"/>
</dbReference>
<evidence type="ECO:0000259" key="2">
    <source>
        <dbReference type="SMART" id="SM01204"/>
    </source>
</evidence>
<evidence type="ECO:0000313" key="4">
    <source>
        <dbReference type="Proteomes" id="UP000185678"/>
    </source>
</evidence>
<dbReference type="SMART" id="SM00897">
    <property type="entry name" value="FIST"/>
    <property type="match status" value="1"/>
</dbReference>
<evidence type="ECO:0000313" key="3">
    <source>
        <dbReference type="EMBL" id="SIS75462.1"/>
    </source>
</evidence>
<dbReference type="InterPro" id="IPR019494">
    <property type="entry name" value="FIST_C"/>
</dbReference>
<dbReference type="EMBL" id="FTOA01000003">
    <property type="protein sequence ID" value="SIS75462.1"/>
    <property type="molecule type" value="Genomic_DNA"/>
</dbReference>
<keyword evidence="4" id="KW-1185">Reference proteome</keyword>
<dbReference type="Proteomes" id="UP000185678">
    <property type="component" value="Unassembled WGS sequence"/>
</dbReference>
<proteinExistence type="predicted"/>
<organism evidence="3 4">
    <name type="scientific">Insolitispirillum peregrinum</name>
    <dbReference type="NCBI Taxonomy" id="80876"/>
    <lineage>
        <taxon>Bacteria</taxon>
        <taxon>Pseudomonadati</taxon>
        <taxon>Pseudomonadota</taxon>
        <taxon>Alphaproteobacteria</taxon>
        <taxon>Rhodospirillales</taxon>
        <taxon>Novispirillaceae</taxon>
        <taxon>Insolitispirillum</taxon>
    </lineage>
</organism>
<feature type="domain" description="FIST C-domain" evidence="2">
    <location>
        <begin position="236"/>
        <end position="366"/>
    </location>
</feature>
<dbReference type="STRING" id="80876.SAMN05421779_103453"/>
<accession>A0A1N7LNU6</accession>
<reference evidence="3 4" key="1">
    <citation type="submission" date="2017-01" db="EMBL/GenBank/DDBJ databases">
        <authorList>
            <person name="Mah S.A."/>
            <person name="Swanson W.J."/>
            <person name="Moy G.W."/>
            <person name="Vacquier V.D."/>
        </authorList>
    </citation>
    <scope>NUCLEOTIDE SEQUENCE [LARGE SCALE GENOMIC DNA]</scope>
    <source>
        <strain evidence="3 4">DSM 11589</strain>
    </source>
</reference>
<dbReference type="Pfam" id="PF08495">
    <property type="entry name" value="FIST"/>
    <property type="match status" value="1"/>
</dbReference>
<dbReference type="AlphaFoldDB" id="A0A1N7LNU6"/>
<dbReference type="Pfam" id="PF10442">
    <property type="entry name" value="FIST_C"/>
    <property type="match status" value="1"/>
</dbReference>
<dbReference type="PANTHER" id="PTHR40252:SF2">
    <property type="entry name" value="BLR0328 PROTEIN"/>
    <property type="match status" value="1"/>
</dbReference>
<sequence>MPHATEGIRTALSLSDDAEQIAADLYASLFQEDLRVVILFSRADIDLPRLADALTRLFGPSVPIIGCTTAGEITTAGYLSGAVTGVSLGGPNFVVSAVPIGELKSFTVNRGQDVVRRAVQDIARQDPALSRQRMFAFTLIDGLCGCEEAVVSSLHAALGEIPLFGGSAGDNLRFQQTHVLYEGTFHHDLGLMVLIATRLPFRVFKTEHFIAGEQKMVVTDADPISRVVREINAEPAAQEYARAIGMDGIPLTPMVFATHPVVVRVGGQNFVRSIQKVNSDESLTFFCAIDEGIVLTVAKGVDLAENLEQLFTRLRRDIGAPRLILGFDCIFRSLEMNENGLKPLISKMMQDNHVIGFATYGEQYHAMHVNQTFTGVAIGDASHLARPTCAEEPA</sequence>
<name>A0A1N7LNU6_9PROT</name>